<keyword evidence="2" id="KW-1185">Reference proteome</keyword>
<organism evidence="1 2">
    <name type="scientific">Streptomyces clavuligerus</name>
    <dbReference type="NCBI Taxonomy" id="1901"/>
    <lineage>
        <taxon>Bacteria</taxon>
        <taxon>Bacillati</taxon>
        <taxon>Actinomycetota</taxon>
        <taxon>Actinomycetes</taxon>
        <taxon>Kitasatosporales</taxon>
        <taxon>Streptomycetaceae</taxon>
        <taxon>Streptomyces</taxon>
    </lineage>
</organism>
<dbReference type="AlphaFoldDB" id="B5GMT7"/>
<dbReference type="Proteomes" id="UP000002357">
    <property type="component" value="Plasmid pSCL4"/>
</dbReference>
<proteinExistence type="predicted"/>
<dbReference type="EMBL" id="CM000914">
    <property type="protein sequence ID" value="EFG04372.2"/>
    <property type="molecule type" value="Genomic_DNA"/>
</dbReference>
<sequence length="87" mass="9423">MTKTETSPLAPGRVVVGAEAARLGKWVLVPRTTHPPAGRTSLQHEGQRIELTYSSSVLKQLLTSLEQIQSDFRRLSGPTGVPMRGDA</sequence>
<accession>B5GMT7</accession>
<name>B5GMT7_STRCL</name>
<evidence type="ECO:0000313" key="1">
    <source>
        <dbReference type="EMBL" id="EFG04372.2"/>
    </source>
</evidence>
<dbReference type="GeneID" id="93733990"/>
<geneLocation type="plasmid" evidence="1 2">
    <name>pSCL4</name>
</geneLocation>
<dbReference type="RefSeq" id="WP_003953052.1">
    <property type="nucleotide sequence ID" value="NZ_CM000914.1"/>
</dbReference>
<keyword evidence="1" id="KW-0614">Plasmid</keyword>
<gene>
    <name evidence="1" type="ORF">SCLAV_p0886</name>
</gene>
<evidence type="ECO:0000313" key="2">
    <source>
        <dbReference type="Proteomes" id="UP000002357"/>
    </source>
</evidence>
<dbReference type="OrthoDB" id="4325723at2"/>
<protein>
    <submittedName>
        <fullName evidence="1">Uncharacterized protein</fullName>
    </submittedName>
</protein>
<reference evidence="1 2" key="1">
    <citation type="journal article" date="2010" name="Genome Biol. Evol.">
        <title>The sequence of a 1.8-mb bacterial linear plasmid reveals a rich evolutionary reservoir of secondary metabolic pathways.</title>
        <authorList>
            <person name="Medema M.H."/>
            <person name="Trefzer A."/>
            <person name="Kovalchuk A."/>
            <person name="van den Berg M."/>
            <person name="Mueller U."/>
            <person name="Heijne W."/>
            <person name="Wu L."/>
            <person name="Alam M.T."/>
            <person name="Ronning C.M."/>
            <person name="Nierman W.C."/>
            <person name="Bovenberg R.A.L."/>
            <person name="Breitling R."/>
            <person name="Takano E."/>
        </authorList>
    </citation>
    <scope>NUCLEOTIDE SEQUENCE [LARGE SCALE GENOMIC DNA]</scope>
    <source>
        <strain evidence="2">ATCC 27064 / DSM 738 / JCM 4710 / NBRC 13307 / NCIMB 12785 / NRRL 3585 / VKM Ac-602</strain>
        <plasmid evidence="1">pSCL4</plasmid>
    </source>
</reference>
<dbReference type="KEGG" id="sclf:BB341_28625"/>